<dbReference type="InterPro" id="IPR025721">
    <property type="entry name" value="Exosome_cplx_N_dom"/>
</dbReference>
<dbReference type="Gene3D" id="2.40.50.140">
    <property type="entry name" value="Nucleic acid-binding proteins"/>
    <property type="match status" value="1"/>
</dbReference>
<evidence type="ECO:0000256" key="5">
    <source>
        <dbReference type="ARBA" id="ARBA00022884"/>
    </source>
</evidence>
<dbReference type="Proteomes" id="UP000011713">
    <property type="component" value="Unassembled WGS sequence"/>
</dbReference>
<dbReference type="InterPro" id="IPR036612">
    <property type="entry name" value="KH_dom_type_1_sf"/>
</dbReference>
<reference evidence="11" key="2">
    <citation type="submission" date="2015-06" db="UniProtKB">
        <authorList>
            <consortium name="EnsemblProtists"/>
        </authorList>
    </citation>
    <scope>IDENTIFICATION</scope>
    <source>
        <strain evidence="11">Emoy2</strain>
    </source>
</reference>
<reference evidence="12" key="1">
    <citation type="journal article" date="2010" name="Science">
        <title>Signatures of adaptation to obligate biotrophy in the Hyaloperonospora arabidopsidis genome.</title>
        <authorList>
            <person name="Baxter L."/>
            <person name="Tripathy S."/>
            <person name="Ishaque N."/>
            <person name="Boot N."/>
            <person name="Cabral A."/>
            <person name="Kemen E."/>
            <person name="Thines M."/>
            <person name="Ah-Fong A."/>
            <person name="Anderson R."/>
            <person name="Badejoko W."/>
            <person name="Bittner-Eddy P."/>
            <person name="Boore J.L."/>
            <person name="Chibucos M.C."/>
            <person name="Coates M."/>
            <person name="Dehal P."/>
            <person name="Delehaunty K."/>
            <person name="Dong S."/>
            <person name="Downton P."/>
            <person name="Dumas B."/>
            <person name="Fabro G."/>
            <person name="Fronick C."/>
            <person name="Fuerstenberg S.I."/>
            <person name="Fulton L."/>
            <person name="Gaulin E."/>
            <person name="Govers F."/>
            <person name="Hughes L."/>
            <person name="Humphray S."/>
            <person name="Jiang R.H."/>
            <person name="Judelson H."/>
            <person name="Kamoun S."/>
            <person name="Kyung K."/>
            <person name="Meijer H."/>
            <person name="Minx P."/>
            <person name="Morris P."/>
            <person name="Nelson J."/>
            <person name="Phuntumart V."/>
            <person name="Qutob D."/>
            <person name="Rehmany A."/>
            <person name="Rougon-Cardoso A."/>
            <person name="Ryden P."/>
            <person name="Torto-Alalibo T."/>
            <person name="Studholme D."/>
            <person name="Wang Y."/>
            <person name="Win J."/>
            <person name="Wood J."/>
            <person name="Clifton S.W."/>
            <person name="Rogers J."/>
            <person name="Van den Ackerveken G."/>
            <person name="Jones J.D."/>
            <person name="McDowell J.M."/>
            <person name="Beynon J."/>
            <person name="Tyler B.M."/>
        </authorList>
    </citation>
    <scope>NUCLEOTIDE SEQUENCE [LARGE SCALE GENOMIC DNA]</scope>
    <source>
        <strain evidence="12">Emoy2</strain>
    </source>
</reference>
<feature type="region of interest" description="Disordered" evidence="7">
    <location>
        <begin position="1"/>
        <end position="57"/>
    </location>
</feature>
<dbReference type="InterPro" id="IPR026699">
    <property type="entry name" value="Exosome_RNA_bind1/RRP40/RRP4"/>
</dbReference>
<dbReference type="SUPFAM" id="SSF50249">
    <property type="entry name" value="Nucleic acid-binding proteins"/>
    <property type="match status" value="1"/>
</dbReference>
<dbReference type="GO" id="GO:0071038">
    <property type="term" value="P:TRAMP-dependent tRNA surveillance pathway"/>
    <property type="evidence" value="ECO:0007669"/>
    <property type="project" value="TreeGrafter"/>
</dbReference>
<dbReference type="VEuPathDB" id="FungiDB:HpaG806551"/>
<keyword evidence="12" id="KW-1185">Reference proteome</keyword>
<feature type="compositionally biased region" description="Polar residues" evidence="7">
    <location>
        <begin position="43"/>
        <end position="54"/>
    </location>
</feature>
<comment type="similarity">
    <text evidence="2">Belongs to the RRP4 family.</text>
</comment>
<dbReference type="CDD" id="cd22525">
    <property type="entry name" value="KH-I_Rrp4_eukar"/>
    <property type="match status" value="1"/>
</dbReference>
<dbReference type="OMA" id="GPYIPEV"/>
<dbReference type="HOGENOM" id="CLU_034114_3_0_1"/>
<dbReference type="InterPro" id="IPR004088">
    <property type="entry name" value="KH_dom_type_1"/>
</dbReference>
<dbReference type="PANTHER" id="PTHR21321">
    <property type="entry name" value="PNAS-3 RELATED"/>
    <property type="match status" value="1"/>
</dbReference>
<dbReference type="GO" id="GO:0000177">
    <property type="term" value="C:cytoplasmic exosome (RNase complex)"/>
    <property type="evidence" value="ECO:0007669"/>
    <property type="project" value="TreeGrafter"/>
</dbReference>
<dbReference type="SUPFAM" id="SSF54791">
    <property type="entry name" value="Eukaryotic type KH-domain (KH-domain type I)"/>
    <property type="match status" value="1"/>
</dbReference>
<evidence type="ECO:0000313" key="12">
    <source>
        <dbReference type="Proteomes" id="UP000011713"/>
    </source>
</evidence>
<dbReference type="GO" id="GO:0071035">
    <property type="term" value="P:nuclear polyadenylation-dependent rRNA catabolic process"/>
    <property type="evidence" value="ECO:0007669"/>
    <property type="project" value="TreeGrafter"/>
</dbReference>
<evidence type="ECO:0000313" key="11">
    <source>
        <dbReference type="EnsemblProtists" id="HpaP806551"/>
    </source>
</evidence>
<dbReference type="GO" id="GO:0071034">
    <property type="term" value="P:CUT catabolic process"/>
    <property type="evidence" value="ECO:0007669"/>
    <property type="project" value="TreeGrafter"/>
</dbReference>
<keyword evidence="6" id="KW-0539">Nucleus</keyword>
<dbReference type="GO" id="GO:0000467">
    <property type="term" value="P:exonucleolytic trimming to generate mature 3'-end of 5.8S rRNA from tricistronic rRNA transcript (SSU-rRNA, 5.8S rRNA, LSU-rRNA)"/>
    <property type="evidence" value="ECO:0007669"/>
    <property type="project" value="TreeGrafter"/>
</dbReference>
<dbReference type="SUPFAM" id="SSF110324">
    <property type="entry name" value="Ribosomal L27 protein-like"/>
    <property type="match status" value="1"/>
</dbReference>
<evidence type="ECO:0000256" key="2">
    <source>
        <dbReference type="ARBA" id="ARBA00009155"/>
    </source>
</evidence>
<dbReference type="EnsemblProtists" id="HpaT806551">
    <property type="protein sequence ID" value="HpaP806551"/>
    <property type="gene ID" value="HpaG806551"/>
</dbReference>
<evidence type="ECO:0000256" key="1">
    <source>
        <dbReference type="ARBA" id="ARBA00004123"/>
    </source>
</evidence>
<dbReference type="InParanoid" id="M4BJH3"/>
<keyword evidence="4" id="KW-0271">Exosome</keyword>
<dbReference type="Pfam" id="PF21266">
    <property type="entry name" value="S1_RRP4"/>
    <property type="match status" value="1"/>
</dbReference>
<feature type="domain" description="K Homology" evidence="9">
    <location>
        <begin position="248"/>
        <end position="289"/>
    </location>
</feature>
<dbReference type="CDD" id="cd05789">
    <property type="entry name" value="S1_Rrp4"/>
    <property type="match status" value="1"/>
</dbReference>
<name>M4BJH3_HYAAE</name>
<evidence type="ECO:0000259" key="8">
    <source>
        <dbReference type="Pfam" id="PF14382"/>
    </source>
</evidence>
<evidence type="ECO:0000259" key="9">
    <source>
        <dbReference type="Pfam" id="PF15985"/>
    </source>
</evidence>
<feature type="domain" description="RRP4 S1" evidence="10">
    <location>
        <begin position="154"/>
        <end position="226"/>
    </location>
</feature>
<dbReference type="GO" id="GO:0071051">
    <property type="term" value="P:poly(A)-dependent snoRNA 3'-end processing"/>
    <property type="evidence" value="ECO:0007669"/>
    <property type="project" value="TreeGrafter"/>
</dbReference>
<evidence type="ECO:0000256" key="6">
    <source>
        <dbReference type="ARBA" id="ARBA00023242"/>
    </source>
</evidence>
<keyword evidence="3" id="KW-0698">rRNA processing</keyword>
<sequence length="367" mass="40735">MSASSGGKKNVKPLRSHDAKLKCARRRSCTKTRKKLTKKTGEKSMTTQDSCTARSDQRRRPLLASHFSWRKVSIIIMEIRVQSLVAAEEHDPMELEDESHVVIVTPGQVITTDTTAFLRGHGTYLSASNELVASVAGVVEKVNQLITVRPLVSRYIGEVGDLVVGRVTDVASKRWKVDVNGQQDASLLLSAVTLPGGDQRRRTYADQLQMRGLFVENDLISAEIQEVRYDGSLSLHTRSLRYGKLENGQFVAVAAPLVKRMKQHMVTLPGIGIDVILGTNGYVWVSRSMAAMGDDRANEDKIGNVETRVEVLTAKRQLHAATPVSVEDRRNIARVAQALLRLNEQFRMITPESIMTSYELLESSQGR</sequence>
<dbReference type="GO" id="GO:0003723">
    <property type="term" value="F:RNA binding"/>
    <property type="evidence" value="ECO:0007669"/>
    <property type="project" value="UniProtKB-KW"/>
</dbReference>
<dbReference type="AlphaFoldDB" id="M4BJH3"/>
<evidence type="ECO:0000256" key="7">
    <source>
        <dbReference type="SAM" id="MobiDB-lite"/>
    </source>
</evidence>
<keyword evidence="5" id="KW-0694">RNA-binding</keyword>
<comment type="subcellular location">
    <subcellularLocation>
        <location evidence="1">Nucleus</location>
    </subcellularLocation>
</comment>
<dbReference type="InterPro" id="IPR012340">
    <property type="entry name" value="NA-bd_OB-fold"/>
</dbReference>
<dbReference type="GO" id="GO:0034475">
    <property type="term" value="P:U4 snRNA 3'-end processing"/>
    <property type="evidence" value="ECO:0007669"/>
    <property type="project" value="TreeGrafter"/>
</dbReference>
<dbReference type="GO" id="GO:0000176">
    <property type="term" value="C:nuclear exosome (RNase complex)"/>
    <property type="evidence" value="ECO:0007669"/>
    <property type="project" value="TreeGrafter"/>
</dbReference>
<feature type="compositionally biased region" description="Basic residues" evidence="7">
    <location>
        <begin position="22"/>
        <end position="38"/>
    </location>
</feature>
<dbReference type="Pfam" id="PF15985">
    <property type="entry name" value="KH_6"/>
    <property type="match status" value="1"/>
</dbReference>
<organism evidence="11 12">
    <name type="scientific">Hyaloperonospora arabidopsidis (strain Emoy2)</name>
    <name type="common">Downy mildew agent</name>
    <name type="synonym">Peronospora arabidopsidis</name>
    <dbReference type="NCBI Taxonomy" id="559515"/>
    <lineage>
        <taxon>Eukaryota</taxon>
        <taxon>Sar</taxon>
        <taxon>Stramenopiles</taxon>
        <taxon>Oomycota</taxon>
        <taxon>Peronosporomycetes</taxon>
        <taxon>Peronosporales</taxon>
        <taxon>Peronosporaceae</taxon>
        <taxon>Hyaloperonospora</taxon>
    </lineage>
</organism>
<proteinExistence type="inferred from homology"/>
<dbReference type="PANTHER" id="PTHR21321:SF4">
    <property type="entry name" value="EXOSOME COMPLEX COMPONENT RRP4"/>
    <property type="match status" value="1"/>
</dbReference>
<dbReference type="STRING" id="559515.M4BJH3"/>
<dbReference type="eggNOG" id="KOG3013">
    <property type="taxonomic scope" value="Eukaryota"/>
</dbReference>
<dbReference type="Pfam" id="PF14382">
    <property type="entry name" value="ECR1_N"/>
    <property type="match status" value="1"/>
</dbReference>
<dbReference type="InterPro" id="IPR048565">
    <property type="entry name" value="S1_RRP4"/>
</dbReference>
<dbReference type="FunFam" id="2.40.50.140:FF:000038">
    <property type="entry name" value="Exosome complex component RRP4"/>
    <property type="match status" value="1"/>
</dbReference>
<dbReference type="FunCoup" id="M4BJH3">
    <property type="interactions" value="509"/>
</dbReference>
<feature type="domain" description="Exosome complex component N-terminal" evidence="8">
    <location>
        <begin position="103"/>
        <end position="142"/>
    </location>
</feature>
<protein>
    <submittedName>
        <fullName evidence="11">Uncharacterized protein</fullName>
    </submittedName>
</protein>
<evidence type="ECO:0000256" key="4">
    <source>
        <dbReference type="ARBA" id="ARBA00022835"/>
    </source>
</evidence>
<evidence type="ECO:0000256" key="3">
    <source>
        <dbReference type="ARBA" id="ARBA00022552"/>
    </source>
</evidence>
<dbReference type="Gene3D" id="2.40.50.100">
    <property type="match status" value="1"/>
</dbReference>
<dbReference type="EMBL" id="JH598326">
    <property type="status" value="NOT_ANNOTATED_CDS"/>
    <property type="molecule type" value="Genomic_DNA"/>
</dbReference>
<evidence type="ECO:0000259" key="10">
    <source>
        <dbReference type="Pfam" id="PF21266"/>
    </source>
</evidence>
<accession>M4BJH3</accession>